<evidence type="ECO:0000256" key="2">
    <source>
        <dbReference type="ARBA" id="ARBA00012438"/>
    </source>
</evidence>
<feature type="transmembrane region" description="Helical" evidence="10">
    <location>
        <begin position="321"/>
        <end position="346"/>
    </location>
</feature>
<proteinExistence type="predicted"/>
<comment type="caution">
    <text evidence="12">The sequence shown here is derived from an EMBL/GenBank/DDBJ whole genome shotgun (WGS) entry which is preliminary data.</text>
</comment>
<evidence type="ECO:0000256" key="10">
    <source>
        <dbReference type="SAM" id="Phobius"/>
    </source>
</evidence>
<dbReference type="CDD" id="cd00082">
    <property type="entry name" value="HisKA"/>
    <property type="match status" value="1"/>
</dbReference>
<dbReference type="InterPro" id="IPR036097">
    <property type="entry name" value="HisK_dim/P_sf"/>
</dbReference>
<dbReference type="SMART" id="SM00387">
    <property type="entry name" value="HATPase_c"/>
    <property type="match status" value="1"/>
</dbReference>
<keyword evidence="10" id="KW-1133">Transmembrane helix</keyword>
<evidence type="ECO:0000256" key="9">
    <source>
        <dbReference type="SAM" id="Coils"/>
    </source>
</evidence>
<dbReference type="Gene3D" id="3.30.450.20">
    <property type="entry name" value="PAS domain"/>
    <property type="match status" value="1"/>
</dbReference>
<dbReference type="SUPFAM" id="SSF47384">
    <property type="entry name" value="Homodimeric domain of signal transducing histidine kinase"/>
    <property type="match status" value="1"/>
</dbReference>
<dbReference type="GO" id="GO:0005524">
    <property type="term" value="F:ATP binding"/>
    <property type="evidence" value="ECO:0007669"/>
    <property type="project" value="UniProtKB-KW"/>
</dbReference>
<dbReference type="InterPro" id="IPR036890">
    <property type="entry name" value="HATPase_C_sf"/>
</dbReference>
<dbReference type="Gene3D" id="1.10.287.130">
    <property type="match status" value="1"/>
</dbReference>
<feature type="coiled-coil region" evidence="9">
    <location>
        <begin position="352"/>
        <end position="383"/>
    </location>
</feature>
<evidence type="ECO:0000256" key="5">
    <source>
        <dbReference type="ARBA" id="ARBA00022741"/>
    </source>
</evidence>
<evidence type="ECO:0000313" key="13">
    <source>
        <dbReference type="Proteomes" id="UP000183039"/>
    </source>
</evidence>
<feature type="transmembrane region" description="Helical" evidence="10">
    <location>
        <begin position="20"/>
        <end position="40"/>
    </location>
</feature>
<keyword evidence="9" id="KW-0175">Coiled coil</keyword>
<dbReference type="GO" id="GO:0000155">
    <property type="term" value="F:phosphorelay sensor kinase activity"/>
    <property type="evidence" value="ECO:0007669"/>
    <property type="project" value="InterPro"/>
</dbReference>
<gene>
    <name evidence="12" type="ORF">RV15_GL001180</name>
</gene>
<dbReference type="EMBL" id="JXLC01000002">
    <property type="protein sequence ID" value="OJG93148.1"/>
    <property type="molecule type" value="Genomic_DNA"/>
</dbReference>
<dbReference type="SUPFAM" id="SSF55874">
    <property type="entry name" value="ATPase domain of HSP90 chaperone/DNA topoisomerase II/histidine kinase"/>
    <property type="match status" value="1"/>
</dbReference>
<keyword evidence="8" id="KW-0902">Two-component regulatory system</keyword>
<dbReference type="Pfam" id="PF02518">
    <property type="entry name" value="HATPase_c"/>
    <property type="match status" value="1"/>
</dbReference>
<dbReference type="PANTHER" id="PTHR43065">
    <property type="entry name" value="SENSOR HISTIDINE KINASE"/>
    <property type="match status" value="1"/>
</dbReference>
<dbReference type="InterPro" id="IPR003661">
    <property type="entry name" value="HisK_dim/P_dom"/>
</dbReference>
<keyword evidence="5" id="KW-0547">Nucleotide-binding</keyword>
<dbReference type="Proteomes" id="UP000183039">
    <property type="component" value="Unassembled WGS sequence"/>
</dbReference>
<evidence type="ECO:0000256" key="4">
    <source>
        <dbReference type="ARBA" id="ARBA00022679"/>
    </source>
</evidence>
<protein>
    <recommendedName>
        <fullName evidence="2">histidine kinase</fullName>
        <ecNumber evidence="2">2.7.13.3</ecNumber>
    </recommendedName>
</protein>
<organism evidence="12 13">
    <name type="scientific">Enterococcus silesiacus</name>
    <dbReference type="NCBI Taxonomy" id="332949"/>
    <lineage>
        <taxon>Bacteria</taxon>
        <taxon>Bacillati</taxon>
        <taxon>Bacillota</taxon>
        <taxon>Bacilli</taxon>
        <taxon>Lactobacillales</taxon>
        <taxon>Enterococcaceae</taxon>
        <taxon>Enterococcus</taxon>
    </lineage>
</organism>
<evidence type="ECO:0000256" key="1">
    <source>
        <dbReference type="ARBA" id="ARBA00000085"/>
    </source>
</evidence>
<keyword evidence="10" id="KW-0472">Membrane</keyword>
<keyword evidence="7" id="KW-0067">ATP-binding</keyword>
<dbReference type="PANTHER" id="PTHR43065:SF46">
    <property type="entry name" value="C4-DICARBOXYLATE TRANSPORT SENSOR PROTEIN DCTB"/>
    <property type="match status" value="1"/>
</dbReference>
<dbReference type="AlphaFoldDB" id="A0AA91JQD7"/>
<sequence length="626" mass="71453">MNRLLKGARPMKRTNRIVNIMIAAMTIFIVVSVFFAIRGFSIIRKTTTASGQDFLLQSTEYVGKVIQLSMKNRHQALNYLAIDGNLKNSDDPETYLKNSASSLNTFFDSLNNEANALFYIEPGGTPLYAFHWDSEKKQVLIADTETIRPFISHDLSLKQLLDKPTAQNGDSYFIDKKAYVNFYQEIRTSTGSIDGYLILPLNLEAFYKNFLQDFELGYKGYPMIKDRSMTVVMHPVAQQVGLDIINGREKLYPDFDYSDLKRLENYQLNHDSGKLTYKSYWWDEDTPTEVLKISAFEWIDVGLAHWVVAINADYNERNDDIINFVIVLSFLLVLLLLLIIICSLFIHNFRKKETIEAENRQLIEKQKQQKMQHQLELELYQRNKMETVGLLTTSIVHDMNNFLTPIIGNTQLLLEEHREDPVLEADLEEILHSAQKGKQLSSNVLRFSKPQKSVQEWIDISAAIGVATHLIGEIIPKKVQLSLTIQENLGTTKLEETDLQNLIYNLITNAYQATKENSNKQQQIQITVSPTSKELTALLKKNSHQTNLIDDFVTLEISDNGPGIPEELQEKIFEPFFTTKSADEGTGLGLFAVTSIVAKYEWHLSLVSEEGNGTSFFITFPVRSSK</sequence>
<evidence type="ECO:0000259" key="11">
    <source>
        <dbReference type="PROSITE" id="PS50109"/>
    </source>
</evidence>
<evidence type="ECO:0000313" key="12">
    <source>
        <dbReference type="EMBL" id="OJG93148.1"/>
    </source>
</evidence>
<dbReference type="PRINTS" id="PR00344">
    <property type="entry name" value="BCTRLSENSOR"/>
</dbReference>
<dbReference type="PROSITE" id="PS50109">
    <property type="entry name" value="HIS_KIN"/>
    <property type="match status" value="1"/>
</dbReference>
<keyword evidence="3" id="KW-0597">Phosphoprotein</keyword>
<keyword evidence="10" id="KW-0812">Transmembrane</keyword>
<evidence type="ECO:0000256" key="6">
    <source>
        <dbReference type="ARBA" id="ARBA00022777"/>
    </source>
</evidence>
<comment type="catalytic activity">
    <reaction evidence="1">
        <text>ATP + protein L-histidine = ADP + protein N-phospho-L-histidine.</text>
        <dbReference type="EC" id="2.7.13.3"/>
    </reaction>
</comment>
<reference evidence="12 13" key="1">
    <citation type="submission" date="2014-12" db="EMBL/GenBank/DDBJ databases">
        <title>Draft genome sequences of 29 type strains of Enterococci.</title>
        <authorList>
            <person name="Zhong Z."/>
            <person name="Sun Z."/>
            <person name="Liu W."/>
            <person name="Zhang W."/>
            <person name="Zhang H."/>
        </authorList>
    </citation>
    <scope>NUCLEOTIDE SEQUENCE [LARGE SCALE GENOMIC DNA]</scope>
    <source>
        <strain evidence="12 13">DSM 22801</strain>
    </source>
</reference>
<evidence type="ECO:0000256" key="8">
    <source>
        <dbReference type="ARBA" id="ARBA00023012"/>
    </source>
</evidence>
<dbReference type="Gene3D" id="3.30.565.10">
    <property type="entry name" value="Histidine kinase-like ATPase, C-terminal domain"/>
    <property type="match status" value="1"/>
</dbReference>
<name>A0AA91JQD7_9ENTE</name>
<keyword evidence="6" id="KW-0418">Kinase</keyword>
<feature type="domain" description="Histidine kinase" evidence="11">
    <location>
        <begin position="394"/>
        <end position="624"/>
    </location>
</feature>
<evidence type="ECO:0000256" key="3">
    <source>
        <dbReference type="ARBA" id="ARBA00022553"/>
    </source>
</evidence>
<dbReference type="InterPro" id="IPR004358">
    <property type="entry name" value="Sig_transdc_His_kin-like_C"/>
</dbReference>
<dbReference type="SMART" id="SM00388">
    <property type="entry name" value="HisKA"/>
    <property type="match status" value="1"/>
</dbReference>
<dbReference type="Pfam" id="PF00512">
    <property type="entry name" value="HisKA"/>
    <property type="match status" value="1"/>
</dbReference>
<accession>A0AA91JQD7</accession>
<dbReference type="CDD" id="cd00075">
    <property type="entry name" value="HATPase"/>
    <property type="match status" value="1"/>
</dbReference>
<dbReference type="EC" id="2.7.13.3" evidence="2"/>
<dbReference type="InterPro" id="IPR003594">
    <property type="entry name" value="HATPase_dom"/>
</dbReference>
<dbReference type="InterPro" id="IPR005467">
    <property type="entry name" value="His_kinase_dom"/>
</dbReference>
<keyword evidence="4" id="KW-0808">Transferase</keyword>
<evidence type="ECO:0000256" key="7">
    <source>
        <dbReference type="ARBA" id="ARBA00022840"/>
    </source>
</evidence>